<keyword evidence="2" id="KW-1185">Reference proteome</keyword>
<reference evidence="1 2" key="1">
    <citation type="journal article" date="2024" name="Science">
        <title>Giant polyketide synthase enzymes in the biosynthesis of giant marine polyether toxins.</title>
        <authorList>
            <person name="Fallon T.R."/>
            <person name="Shende V.V."/>
            <person name="Wierzbicki I.H."/>
            <person name="Pendleton A.L."/>
            <person name="Watervoot N.F."/>
            <person name="Auber R.P."/>
            <person name="Gonzalez D.J."/>
            <person name="Wisecaver J.H."/>
            <person name="Moore B.S."/>
        </authorList>
    </citation>
    <scope>NUCLEOTIDE SEQUENCE [LARGE SCALE GENOMIC DNA]</scope>
    <source>
        <strain evidence="1 2">12B1</strain>
    </source>
</reference>
<dbReference type="AlphaFoldDB" id="A0AB34JJK1"/>
<evidence type="ECO:0000313" key="1">
    <source>
        <dbReference type="EMBL" id="KAL1521719.1"/>
    </source>
</evidence>
<gene>
    <name evidence="1" type="ORF">AB1Y20_021374</name>
</gene>
<dbReference type="EMBL" id="JBGBPQ010000007">
    <property type="protein sequence ID" value="KAL1521719.1"/>
    <property type="molecule type" value="Genomic_DNA"/>
</dbReference>
<sequence>MHLSLLMHLTLSRGRQLLPTQVQVRHRFLQSSELCFATTLIEPKHPHRLDYRWTRLVAGQRVALLVKLPTTAEQSAYGSSFLRDGTSRLGPVEHDAVRELNLHKIIQTTELLRKVVSVVVESEPKLVAIAEHGYHAHIATGLLPSGLSS</sequence>
<name>A0AB34JJK1_PRYPA</name>
<protein>
    <submittedName>
        <fullName evidence="1">Uncharacterized protein</fullName>
    </submittedName>
</protein>
<proteinExistence type="predicted"/>
<dbReference type="Proteomes" id="UP001515480">
    <property type="component" value="Unassembled WGS sequence"/>
</dbReference>
<accession>A0AB34JJK1</accession>
<evidence type="ECO:0000313" key="2">
    <source>
        <dbReference type="Proteomes" id="UP001515480"/>
    </source>
</evidence>
<comment type="caution">
    <text evidence="1">The sequence shown here is derived from an EMBL/GenBank/DDBJ whole genome shotgun (WGS) entry which is preliminary data.</text>
</comment>
<organism evidence="1 2">
    <name type="scientific">Prymnesium parvum</name>
    <name type="common">Toxic golden alga</name>
    <dbReference type="NCBI Taxonomy" id="97485"/>
    <lineage>
        <taxon>Eukaryota</taxon>
        <taxon>Haptista</taxon>
        <taxon>Haptophyta</taxon>
        <taxon>Prymnesiophyceae</taxon>
        <taxon>Prymnesiales</taxon>
        <taxon>Prymnesiaceae</taxon>
        <taxon>Prymnesium</taxon>
    </lineage>
</organism>